<sequence length="431" mass="47488">MFWKFFKSPAAPKQAETLPHNDLPPALALDFLQQLIPIGKLPAAELLALNASLRSFEPGQIIFKRGESTESLSYLYSGNVFLESANGSGYSVEEKTFKAYYPLSAHAEHQFSAIAKSHSQIAYLPLSALQHGAQTALVNNPLINEDDIPPGLSNSEFFTGFCAAFRRDDLQVPTLPDVAIRLRRALQQDIGIADAAKIVNLDSVIASKLIQVANSPLYRAINPISNSHDAINRLGLRTTQNLVTSISLHSLFRSNNKQLHNRVQQIWKQSIQVASLSHTLANLTRTINPDEALLAGLTHNIGALPIITYAENLKSTPYTEQDLDATLLVLQGLVGNYILKKWAFPEHLQQIPNQSSHWYHDDNPILQPGDIVLLARFHALLGGPSGQKLPPLHTLPAFTKLGERALTPDMSLQALQEAKQQIAEAVSFFRS</sequence>
<dbReference type="RefSeq" id="WP_255190239.1">
    <property type="nucleotide sequence ID" value="NZ_CP113517.1"/>
</dbReference>
<dbReference type="Gene3D" id="1.10.3210.10">
    <property type="entry name" value="Hypothetical protein af1432"/>
    <property type="match status" value="1"/>
</dbReference>
<dbReference type="CDD" id="cd00038">
    <property type="entry name" value="CAP_ED"/>
    <property type="match status" value="1"/>
</dbReference>
<dbReference type="EMBL" id="CP113517">
    <property type="protein sequence ID" value="WAR45267.1"/>
    <property type="molecule type" value="Genomic_DNA"/>
</dbReference>
<dbReference type="InterPro" id="IPR052340">
    <property type="entry name" value="RNase_Y/CdgJ"/>
</dbReference>
<dbReference type="InterPro" id="IPR013976">
    <property type="entry name" value="HDOD"/>
</dbReference>
<dbReference type="Gene3D" id="2.60.120.10">
    <property type="entry name" value="Jelly Rolls"/>
    <property type="match status" value="1"/>
</dbReference>
<evidence type="ECO:0000259" key="1">
    <source>
        <dbReference type="PROSITE" id="PS51833"/>
    </source>
</evidence>
<dbReference type="InterPro" id="IPR000595">
    <property type="entry name" value="cNMP-bd_dom"/>
</dbReference>
<name>A0ABY7GL89_9GAMM</name>
<dbReference type="Proteomes" id="UP001162780">
    <property type="component" value="Chromosome"/>
</dbReference>
<dbReference type="SUPFAM" id="SSF51206">
    <property type="entry name" value="cAMP-binding domain-like"/>
    <property type="match status" value="1"/>
</dbReference>
<dbReference type="InterPro" id="IPR014710">
    <property type="entry name" value="RmlC-like_jellyroll"/>
</dbReference>
<dbReference type="Pfam" id="PF08668">
    <property type="entry name" value="HDOD"/>
    <property type="match status" value="1"/>
</dbReference>
<feature type="domain" description="HDOD" evidence="1">
    <location>
        <begin position="172"/>
        <end position="358"/>
    </location>
</feature>
<dbReference type="SUPFAM" id="SSF109604">
    <property type="entry name" value="HD-domain/PDEase-like"/>
    <property type="match status" value="1"/>
</dbReference>
<dbReference type="PANTHER" id="PTHR33525">
    <property type="match status" value="1"/>
</dbReference>
<evidence type="ECO:0000313" key="3">
    <source>
        <dbReference type="Proteomes" id="UP001162780"/>
    </source>
</evidence>
<dbReference type="InterPro" id="IPR018490">
    <property type="entry name" value="cNMP-bd_dom_sf"/>
</dbReference>
<organism evidence="2 3">
    <name type="scientific">Methylomonas rapida</name>
    <dbReference type="NCBI Taxonomy" id="2963939"/>
    <lineage>
        <taxon>Bacteria</taxon>
        <taxon>Pseudomonadati</taxon>
        <taxon>Pseudomonadota</taxon>
        <taxon>Gammaproteobacteria</taxon>
        <taxon>Methylococcales</taxon>
        <taxon>Methylococcaceae</taxon>
        <taxon>Methylomonas</taxon>
    </lineage>
</organism>
<evidence type="ECO:0000313" key="2">
    <source>
        <dbReference type="EMBL" id="WAR45267.1"/>
    </source>
</evidence>
<dbReference type="PANTHER" id="PTHR33525:SF3">
    <property type="entry name" value="RIBONUCLEASE Y"/>
    <property type="match status" value="1"/>
</dbReference>
<keyword evidence="3" id="KW-1185">Reference proteome</keyword>
<protein>
    <submittedName>
        <fullName evidence="2">HDOD domain-containing protein</fullName>
    </submittedName>
</protein>
<accession>A0ABY7GL89</accession>
<reference evidence="2" key="1">
    <citation type="submission" date="2022-11" db="EMBL/GenBank/DDBJ databases">
        <title>Methylomonas rapida sp. nov., Carotenoid-Producing Obligate Methanotrophs with High Growth Characteristics and Biotechnological Potential.</title>
        <authorList>
            <person name="Tikhonova E.N."/>
            <person name="Suleimanov R.Z."/>
            <person name="Miroshnikov K."/>
            <person name="Oshkin I.Y."/>
            <person name="Belova S.E."/>
            <person name="Danilova O.V."/>
            <person name="Ashikhmin A."/>
            <person name="Konopkin A."/>
            <person name="But S.Y."/>
            <person name="Khmelenina V.N."/>
            <person name="Kuznetsov N."/>
            <person name="Pimenov N.V."/>
            <person name="Dedysh S.N."/>
        </authorList>
    </citation>
    <scope>NUCLEOTIDE SEQUENCE</scope>
    <source>
        <strain evidence="2">MP1</strain>
    </source>
</reference>
<proteinExistence type="predicted"/>
<gene>
    <name evidence="2" type="ORF">NM686_001790</name>
</gene>
<dbReference type="PROSITE" id="PS51833">
    <property type="entry name" value="HDOD"/>
    <property type="match status" value="1"/>
</dbReference>